<evidence type="ECO:0000313" key="11">
    <source>
        <dbReference type="EMBL" id="QLL34642.1"/>
    </source>
</evidence>
<evidence type="ECO:0008006" key="13">
    <source>
        <dbReference type="Google" id="ProtNLM"/>
    </source>
</evidence>
<dbReference type="InterPro" id="IPR029044">
    <property type="entry name" value="Nucleotide-diphossugar_trans"/>
</dbReference>
<keyword evidence="5 10" id="KW-0812">Transmembrane</keyword>
<keyword evidence="8 10" id="KW-0472">Membrane</keyword>
<evidence type="ECO:0000256" key="10">
    <source>
        <dbReference type="SAM" id="Phobius"/>
    </source>
</evidence>
<organism evidence="11 12">
    <name type="scientific">Torulaspora globosa</name>
    <dbReference type="NCBI Taxonomy" id="48254"/>
    <lineage>
        <taxon>Eukaryota</taxon>
        <taxon>Fungi</taxon>
        <taxon>Dikarya</taxon>
        <taxon>Ascomycota</taxon>
        <taxon>Saccharomycotina</taxon>
        <taxon>Saccharomycetes</taxon>
        <taxon>Saccharomycetales</taxon>
        <taxon>Saccharomycetaceae</taxon>
        <taxon>Torulaspora</taxon>
    </lineage>
</organism>
<dbReference type="EMBL" id="CP059253">
    <property type="protein sequence ID" value="QLL34642.1"/>
    <property type="molecule type" value="Genomic_DNA"/>
</dbReference>
<dbReference type="GO" id="GO:0005794">
    <property type="term" value="C:Golgi apparatus"/>
    <property type="evidence" value="ECO:0007669"/>
    <property type="project" value="TreeGrafter"/>
</dbReference>
<evidence type="ECO:0000256" key="7">
    <source>
        <dbReference type="ARBA" id="ARBA00022989"/>
    </source>
</evidence>
<dbReference type="GO" id="GO:0000033">
    <property type="term" value="F:alpha-1,3-mannosyltransferase activity"/>
    <property type="evidence" value="ECO:0007669"/>
    <property type="project" value="TreeGrafter"/>
</dbReference>
<keyword evidence="7 10" id="KW-1133">Transmembrane helix</keyword>
<dbReference type="Proteomes" id="UP000515788">
    <property type="component" value="Chromosome 8"/>
</dbReference>
<name>A0A7G3ZMA6_9SACH</name>
<keyword evidence="6" id="KW-0735">Signal-anchor</keyword>
<proteinExistence type="inferred from homology"/>
<dbReference type="PANTHER" id="PTHR31392:SF1">
    <property type="entry name" value="ALPHA-1,3-MANNOSYLTRANSFERASE MNN1-RELATED"/>
    <property type="match status" value="1"/>
</dbReference>
<reference evidence="11 12" key="1">
    <citation type="submission" date="2020-06" db="EMBL/GenBank/DDBJ databases">
        <title>The yeast mating-type switching endonuclease HO is a domesticated member of an unorthodox homing genetic element family.</title>
        <authorList>
            <person name="Coughlan A.Y."/>
            <person name="Lombardi L."/>
            <person name="Braun-Galleani S."/>
            <person name="Martos A.R."/>
            <person name="Galeote V."/>
            <person name="Bigey F."/>
            <person name="Dequin S."/>
            <person name="Byrne K.P."/>
            <person name="Wolfe K.H."/>
        </authorList>
    </citation>
    <scope>NUCLEOTIDE SEQUENCE [LARGE SCALE GENOMIC DNA]</scope>
    <source>
        <strain evidence="11 12">CBS764</strain>
    </source>
</reference>
<accession>A0A7G3ZMA6</accession>
<keyword evidence="9" id="KW-0325">Glycoprotein</keyword>
<evidence type="ECO:0000256" key="3">
    <source>
        <dbReference type="ARBA" id="ARBA00022676"/>
    </source>
</evidence>
<keyword evidence="3" id="KW-0328">Glycosyltransferase</keyword>
<keyword evidence="12" id="KW-1185">Reference proteome</keyword>
<dbReference type="InterPro" id="IPR022751">
    <property type="entry name" value="Alpha_mannosyltransferase"/>
</dbReference>
<keyword evidence="4" id="KW-0808">Transferase</keyword>
<evidence type="ECO:0000256" key="6">
    <source>
        <dbReference type="ARBA" id="ARBA00022968"/>
    </source>
</evidence>
<gene>
    <name evidence="11" type="ORF">HG536_0H00160</name>
</gene>
<dbReference type="PANTHER" id="PTHR31392">
    <property type="entry name" value="ALPHA-1,3-MANNOSYLTRANSFERASE MNN1-RELATED"/>
    <property type="match status" value="1"/>
</dbReference>
<dbReference type="GeneID" id="59327908"/>
<dbReference type="AlphaFoldDB" id="A0A7G3ZMA6"/>
<evidence type="ECO:0000256" key="4">
    <source>
        <dbReference type="ARBA" id="ARBA00022679"/>
    </source>
</evidence>
<dbReference type="RefSeq" id="XP_037141316.1">
    <property type="nucleotide sequence ID" value="XM_037285420.1"/>
</dbReference>
<dbReference type="GO" id="GO:0016020">
    <property type="term" value="C:membrane"/>
    <property type="evidence" value="ECO:0007669"/>
    <property type="project" value="UniProtKB-SubCell"/>
</dbReference>
<dbReference type="Pfam" id="PF11051">
    <property type="entry name" value="Mannosyl_trans3"/>
    <property type="match status" value="1"/>
</dbReference>
<dbReference type="SUPFAM" id="SSF53448">
    <property type="entry name" value="Nucleotide-diphospho-sugar transferases"/>
    <property type="match status" value="1"/>
</dbReference>
<dbReference type="OrthoDB" id="430354at2759"/>
<comment type="similarity">
    <text evidence="2">Belongs to the MNN1/MNT family.</text>
</comment>
<evidence type="ECO:0000256" key="2">
    <source>
        <dbReference type="ARBA" id="ARBA00009105"/>
    </source>
</evidence>
<evidence type="ECO:0000256" key="5">
    <source>
        <dbReference type="ARBA" id="ARBA00022692"/>
    </source>
</evidence>
<comment type="subcellular location">
    <subcellularLocation>
        <location evidence="1">Membrane</location>
        <topology evidence="1">Single-pass type II membrane protein</topology>
    </subcellularLocation>
</comment>
<dbReference type="KEGG" id="tgb:HG536_0H00160"/>
<evidence type="ECO:0000313" key="12">
    <source>
        <dbReference type="Proteomes" id="UP000515788"/>
    </source>
</evidence>
<evidence type="ECO:0000256" key="1">
    <source>
        <dbReference type="ARBA" id="ARBA00004606"/>
    </source>
</evidence>
<dbReference type="GO" id="GO:0006493">
    <property type="term" value="P:protein O-linked glycosylation"/>
    <property type="evidence" value="ECO:0007669"/>
    <property type="project" value="TreeGrafter"/>
</dbReference>
<evidence type="ECO:0000256" key="8">
    <source>
        <dbReference type="ARBA" id="ARBA00023136"/>
    </source>
</evidence>
<evidence type="ECO:0000256" key="9">
    <source>
        <dbReference type="ARBA" id="ARBA00023180"/>
    </source>
</evidence>
<feature type="transmembrane region" description="Helical" evidence="10">
    <location>
        <begin position="12"/>
        <end position="28"/>
    </location>
</feature>
<sequence>MVFVHIPRRKKNILGGIFIVVCLYWVLLQRALFKDRLTNGVNHFCLQSLERLEERPVKWPTIPEPNGRIGDDVIETLLDLRDYEKCVMFNPALDYDRLKIVQKGLFPYLNLDLLYADEKKFWPVYSRWDGQSVQGFMPRFSEDENKFLGFSKIKYDQRLSFWGNWHRNIMQPASRGIVISAGAGQVEDCARLVKVLRHLGNRLPIEIVHRGDLSVDEQRQIFQISTEEASSHFPAQDLWFLDVSSMLNPVYAKRFKSFSNKWLAVVFSTFQNPVLLDADTIPFTSLDLYYNFHQFKTTGAVFFKDRKVNSDLLDKEQLDTLKRIFLNLTDITPIENESTESMKDKLKASFNDDIAAETVYNMIVKGQKHHMESGLVLIDKTQHLTNLLASIALQFSSVSGYFHGDKEWFWIAQALQKQSFTLHPKEASNVGKLGRVVSDEKGEFYQLCSVQLSHTDVDGSLLWVNGGLRTCKKDSWTSDYRDNRRISSMFDSEEAVREYYQSPVQLEAAIIPDAEIKPWIMTGECAMFTYCTLYREGEFGEVIKFNETQKNAYREIVRVWNSVIHSTEGPSSVI</sequence>
<protein>
    <recommendedName>
        <fullName evidence="13">Alpha-1,3-mannosyltransferase</fullName>
    </recommendedName>
</protein>